<feature type="transmembrane region" description="Helical" evidence="1">
    <location>
        <begin position="278"/>
        <end position="297"/>
    </location>
</feature>
<sequence length="345" mass="36862">MRRWRSWVGYAAAVWAFGYGLLGLLWTLGMPGFPFGEGDVPDARHHSVLGEATAAGTGPWIAAVGFAGGLAAIGLARAGARGPLRSSLIASGWILAVALIFVIPDQRVLTTIAYTPATLALPFGWPPMGAGEFFELLYPWTNLNLILCALGGVFFAAATVAFHLRTLGACLRCGRRPGRAEGWTAPASAARWGRWAAYTAALVPFTYAVVRWLWAFGVPLTISREFLDELHEEGVVWAGAYLATLGALGGVLTLGLVQRWGVIWPRWVLGRAGKPVPPMFPITFASVVAVALASAGLVMVRLTDWTDPEAVVSNPGVLWPVWAAALGAAALAYHFRTRGRCHLHP</sequence>
<keyword evidence="1" id="KW-1133">Transmembrane helix</keyword>
<evidence type="ECO:0000313" key="2">
    <source>
        <dbReference type="EMBL" id="NDL59862.1"/>
    </source>
</evidence>
<gene>
    <name evidence="2" type="ORF">F7O44_22565</name>
</gene>
<organism evidence="2 3">
    <name type="scientific">Phytoactinopolyspora mesophila</name>
    <dbReference type="NCBI Taxonomy" id="2650750"/>
    <lineage>
        <taxon>Bacteria</taxon>
        <taxon>Bacillati</taxon>
        <taxon>Actinomycetota</taxon>
        <taxon>Actinomycetes</taxon>
        <taxon>Jiangellales</taxon>
        <taxon>Jiangellaceae</taxon>
        <taxon>Phytoactinopolyspora</taxon>
    </lineage>
</organism>
<dbReference type="AlphaFoldDB" id="A0A7K3MA71"/>
<comment type="caution">
    <text evidence="2">The sequence shown here is derived from an EMBL/GenBank/DDBJ whole genome shotgun (WGS) entry which is preliminary data.</text>
</comment>
<keyword evidence="1" id="KW-0812">Transmembrane</keyword>
<evidence type="ECO:0000313" key="3">
    <source>
        <dbReference type="Proteomes" id="UP000460435"/>
    </source>
</evidence>
<dbReference type="Proteomes" id="UP000460435">
    <property type="component" value="Unassembled WGS sequence"/>
</dbReference>
<proteinExistence type="predicted"/>
<reference evidence="2 3" key="1">
    <citation type="submission" date="2019-11" db="EMBL/GenBank/DDBJ databases">
        <authorList>
            <person name="Li X.-J."/>
            <person name="Feng X.-M."/>
        </authorList>
    </citation>
    <scope>NUCLEOTIDE SEQUENCE [LARGE SCALE GENOMIC DNA]</scope>
    <source>
        <strain evidence="2 3">XMNu-373</strain>
    </source>
</reference>
<feature type="transmembrane region" description="Helical" evidence="1">
    <location>
        <begin position="57"/>
        <end position="76"/>
    </location>
</feature>
<feature type="transmembrane region" description="Helical" evidence="1">
    <location>
        <begin position="88"/>
        <end position="104"/>
    </location>
</feature>
<keyword evidence="3" id="KW-1185">Reference proteome</keyword>
<dbReference type="EMBL" id="WLZY01000009">
    <property type="protein sequence ID" value="NDL59862.1"/>
    <property type="molecule type" value="Genomic_DNA"/>
</dbReference>
<feature type="transmembrane region" description="Helical" evidence="1">
    <location>
        <begin position="143"/>
        <end position="162"/>
    </location>
</feature>
<feature type="transmembrane region" description="Helical" evidence="1">
    <location>
        <begin position="195"/>
        <end position="214"/>
    </location>
</feature>
<evidence type="ECO:0000256" key="1">
    <source>
        <dbReference type="SAM" id="Phobius"/>
    </source>
</evidence>
<feature type="transmembrane region" description="Helical" evidence="1">
    <location>
        <begin position="7"/>
        <end position="28"/>
    </location>
</feature>
<keyword evidence="1" id="KW-0472">Membrane</keyword>
<name>A0A7K3MA71_9ACTN</name>
<accession>A0A7K3MA71</accession>
<feature type="transmembrane region" description="Helical" evidence="1">
    <location>
        <begin position="317"/>
        <end position="335"/>
    </location>
</feature>
<protein>
    <submittedName>
        <fullName evidence="2">Uncharacterized protein</fullName>
    </submittedName>
</protein>
<feature type="transmembrane region" description="Helical" evidence="1">
    <location>
        <begin position="234"/>
        <end position="257"/>
    </location>
</feature>